<evidence type="ECO:0000256" key="3">
    <source>
        <dbReference type="ARBA" id="ARBA00006060"/>
    </source>
</evidence>
<evidence type="ECO:0000313" key="10">
    <source>
        <dbReference type="EMBL" id="KAJ7304272.1"/>
    </source>
</evidence>
<dbReference type="EMBL" id="JAPFRF010000023">
    <property type="protein sequence ID" value="KAJ7304272.1"/>
    <property type="molecule type" value="Genomic_DNA"/>
</dbReference>
<feature type="compositionally biased region" description="Polar residues" evidence="9">
    <location>
        <begin position="48"/>
        <end position="60"/>
    </location>
</feature>
<dbReference type="PANTHER" id="PTHR15099:SF2">
    <property type="entry name" value="TRANSMEMBRANE PROTEIN 11, MITOCHONDRIAL"/>
    <property type="match status" value="1"/>
</dbReference>
<evidence type="ECO:0000256" key="4">
    <source>
        <dbReference type="ARBA" id="ARBA00022692"/>
    </source>
</evidence>
<reference evidence="10" key="1">
    <citation type="journal article" date="2023" name="DNA Res.">
        <title>Chromosome-level genome assembly of Phrynocephalus forsythii using third-generation DNA sequencing and Hi-C analysis.</title>
        <authorList>
            <person name="Qi Y."/>
            <person name="Zhao W."/>
            <person name="Zhao Y."/>
            <person name="Niu C."/>
            <person name="Cao S."/>
            <person name="Zhang Y."/>
        </authorList>
    </citation>
    <scope>NUCLEOTIDE SEQUENCE</scope>
    <source>
        <tissue evidence="10">Muscle</tissue>
    </source>
</reference>
<comment type="function">
    <text evidence="1">Plays a role in mitochondrial morphogenesis.</text>
</comment>
<protein>
    <submittedName>
        <fullName evidence="10">Uncharacterized protein</fullName>
    </submittedName>
</protein>
<dbReference type="OrthoDB" id="9970856at2759"/>
<keyword evidence="7" id="KW-0496">Mitochondrion</keyword>
<evidence type="ECO:0000256" key="1">
    <source>
        <dbReference type="ARBA" id="ARBA00002812"/>
    </source>
</evidence>
<keyword evidence="5" id="KW-0999">Mitochondrion inner membrane</keyword>
<feature type="region of interest" description="Disordered" evidence="9">
    <location>
        <begin position="39"/>
        <end position="60"/>
    </location>
</feature>
<keyword evidence="6" id="KW-1133">Transmembrane helix</keyword>
<sequence>MSEVKRSFRLLDSVDYDQIQDVAKQLWEQMCIPSPHLCSSEEPHGKNISETTDESSSPWESTVEEDPAWISVGNCLHKTTVLAGITFFLSPLALPRYFSCSISLPVGVLCVASCTIYGISWLFDPCGKYQVEDNPSKFSCVPEHNVCRIHASRAGEEG</sequence>
<keyword evidence="8" id="KW-0472">Membrane</keyword>
<dbReference type="AlphaFoldDB" id="A0A9Q1AQX4"/>
<dbReference type="Pfam" id="PF14972">
    <property type="entry name" value="Mito_morph_reg"/>
    <property type="match status" value="1"/>
</dbReference>
<dbReference type="Proteomes" id="UP001142489">
    <property type="component" value="Unassembled WGS sequence"/>
</dbReference>
<keyword evidence="11" id="KW-1185">Reference proteome</keyword>
<evidence type="ECO:0000313" key="11">
    <source>
        <dbReference type="Proteomes" id="UP001142489"/>
    </source>
</evidence>
<evidence type="ECO:0000256" key="5">
    <source>
        <dbReference type="ARBA" id="ARBA00022792"/>
    </source>
</evidence>
<accession>A0A9Q1AQX4</accession>
<evidence type="ECO:0000256" key="9">
    <source>
        <dbReference type="SAM" id="MobiDB-lite"/>
    </source>
</evidence>
<organism evidence="10 11">
    <name type="scientific">Phrynocephalus forsythii</name>
    <dbReference type="NCBI Taxonomy" id="171643"/>
    <lineage>
        <taxon>Eukaryota</taxon>
        <taxon>Metazoa</taxon>
        <taxon>Chordata</taxon>
        <taxon>Craniata</taxon>
        <taxon>Vertebrata</taxon>
        <taxon>Euteleostomi</taxon>
        <taxon>Lepidosauria</taxon>
        <taxon>Squamata</taxon>
        <taxon>Bifurcata</taxon>
        <taxon>Unidentata</taxon>
        <taxon>Episquamata</taxon>
        <taxon>Toxicofera</taxon>
        <taxon>Iguania</taxon>
        <taxon>Acrodonta</taxon>
        <taxon>Agamidae</taxon>
        <taxon>Agaminae</taxon>
        <taxon>Phrynocephalus</taxon>
    </lineage>
</organism>
<dbReference type="GO" id="GO:0005743">
    <property type="term" value="C:mitochondrial inner membrane"/>
    <property type="evidence" value="ECO:0007669"/>
    <property type="project" value="UniProtKB-SubCell"/>
</dbReference>
<dbReference type="PANTHER" id="PTHR15099">
    <property type="entry name" value="PROTEIN PM1"/>
    <property type="match status" value="1"/>
</dbReference>
<comment type="subcellular location">
    <subcellularLocation>
        <location evidence="2">Mitochondrion inner membrane</location>
        <topology evidence="2">Multi-pass membrane protein</topology>
    </subcellularLocation>
</comment>
<proteinExistence type="inferred from homology"/>
<comment type="similarity">
    <text evidence="3">Belongs to the TMEM11 family.</text>
</comment>
<evidence type="ECO:0000256" key="8">
    <source>
        <dbReference type="ARBA" id="ARBA00023136"/>
    </source>
</evidence>
<dbReference type="InterPro" id="IPR026120">
    <property type="entry name" value="TMEM11"/>
</dbReference>
<dbReference type="GO" id="GO:0007007">
    <property type="term" value="P:inner mitochondrial membrane organization"/>
    <property type="evidence" value="ECO:0007669"/>
    <property type="project" value="TreeGrafter"/>
</dbReference>
<evidence type="ECO:0000256" key="6">
    <source>
        <dbReference type="ARBA" id="ARBA00022989"/>
    </source>
</evidence>
<name>A0A9Q1AQX4_9SAUR</name>
<keyword evidence="4" id="KW-0812">Transmembrane</keyword>
<gene>
    <name evidence="10" type="ORF">JRQ81_011813</name>
</gene>
<comment type="caution">
    <text evidence="10">The sequence shown here is derived from an EMBL/GenBank/DDBJ whole genome shotgun (WGS) entry which is preliminary data.</text>
</comment>
<evidence type="ECO:0000256" key="7">
    <source>
        <dbReference type="ARBA" id="ARBA00023128"/>
    </source>
</evidence>
<evidence type="ECO:0000256" key="2">
    <source>
        <dbReference type="ARBA" id="ARBA00004448"/>
    </source>
</evidence>